<evidence type="ECO:0000313" key="2">
    <source>
        <dbReference type="Proteomes" id="UP000814033"/>
    </source>
</evidence>
<comment type="caution">
    <text evidence="1">The sequence shown here is derived from an EMBL/GenBank/DDBJ whole genome shotgun (WGS) entry which is preliminary data.</text>
</comment>
<accession>A0ACB8RSY8</accession>
<gene>
    <name evidence="1" type="ORF">FA95DRAFT_1606496</name>
</gene>
<protein>
    <submittedName>
        <fullName evidence="1">NAD-P-binding protein</fullName>
    </submittedName>
</protein>
<reference evidence="1" key="1">
    <citation type="submission" date="2021-02" db="EMBL/GenBank/DDBJ databases">
        <authorList>
            <consortium name="DOE Joint Genome Institute"/>
            <person name="Ahrendt S."/>
            <person name="Looney B.P."/>
            <person name="Miyauchi S."/>
            <person name="Morin E."/>
            <person name="Drula E."/>
            <person name="Courty P.E."/>
            <person name="Chicoki N."/>
            <person name="Fauchery L."/>
            <person name="Kohler A."/>
            <person name="Kuo A."/>
            <person name="Labutti K."/>
            <person name="Pangilinan J."/>
            <person name="Lipzen A."/>
            <person name="Riley R."/>
            <person name="Andreopoulos W."/>
            <person name="He G."/>
            <person name="Johnson J."/>
            <person name="Barry K.W."/>
            <person name="Grigoriev I.V."/>
            <person name="Nagy L."/>
            <person name="Hibbett D."/>
            <person name="Henrissat B."/>
            <person name="Matheny P.B."/>
            <person name="Labbe J."/>
            <person name="Martin F."/>
        </authorList>
    </citation>
    <scope>NUCLEOTIDE SEQUENCE</scope>
    <source>
        <strain evidence="1">FP105234-sp</strain>
    </source>
</reference>
<dbReference type="Proteomes" id="UP000814033">
    <property type="component" value="Unassembled WGS sequence"/>
</dbReference>
<sequence length="319" mass="34331">MPVASWNAKTTADEVAEYLSAEIKNKNVLITGASLGGLGGEAARVLAKHGNLVILAGRSQQKLDQTVAFIKEENPTANLRTVVLDLNSLASVKAAAATVNSWSEPIHVLINNVAVMFPKELTLSENVEYQFHGNFLAHYLFTNLILGRIKVAASADFSPRIINVSSTAHRFSPVRFDDYNFTDGSYTQFAAYGQSKTANILFTVELAKRYAKDGILSFSLHPGVIWTSGAQSLKEELIALGAIDEDGVPQPGFEERKSISAGTATHVVAAFDPDIKGQSGAYLVDCQVRNDLAAPHALDPESAARLWALAEKLVGQTFA</sequence>
<dbReference type="EMBL" id="MU275914">
    <property type="protein sequence ID" value="KAI0046927.1"/>
    <property type="molecule type" value="Genomic_DNA"/>
</dbReference>
<reference evidence="1" key="2">
    <citation type="journal article" date="2022" name="New Phytol.">
        <title>Evolutionary transition to the ectomycorrhizal habit in the genomes of a hyperdiverse lineage of mushroom-forming fungi.</title>
        <authorList>
            <person name="Looney B."/>
            <person name="Miyauchi S."/>
            <person name="Morin E."/>
            <person name="Drula E."/>
            <person name="Courty P.E."/>
            <person name="Kohler A."/>
            <person name="Kuo A."/>
            <person name="LaButti K."/>
            <person name="Pangilinan J."/>
            <person name="Lipzen A."/>
            <person name="Riley R."/>
            <person name="Andreopoulos W."/>
            <person name="He G."/>
            <person name="Johnson J."/>
            <person name="Nolan M."/>
            <person name="Tritt A."/>
            <person name="Barry K.W."/>
            <person name="Grigoriev I.V."/>
            <person name="Nagy L.G."/>
            <person name="Hibbett D."/>
            <person name="Henrissat B."/>
            <person name="Matheny P.B."/>
            <person name="Labbe J."/>
            <person name="Martin F.M."/>
        </authorList>
    </citation>
    <scope>NUCLEOTIDE SEQUENCE</scope>
    <source>
        <strain evidence="1">FP105234-sp</strain>
    </source>
</reference>
<name>A0ACB8RSY8_9AGAM</name>
<organism evidence="1 2">
    <name type="scientific">Auriscalpium vulgare</name>
    <dbReference type="NCBI Taxonomy" id="40419"/>
    <lineage>
        <taxon>Eukaryota</taxon>
        <taxon>Fungi</taxon>
        <taxon>Dikarya</taxon>
        <taxon>Basidiomycota</taxon>
        <taxon>Agaricomycotina</taxon>
        <taxon>Agaricomycetes</taxon>
        <taxon>Russulales</taxon>
        <taxon>Auriscalpiaceae</taxon>
        <taxon>Auriscalpium</taxon>
    </lineage>
</organism>
<evidence type="ECO:0000313" key="1">
    <source>
        <dbReference type="EMBL" id="KAI0046927.1"/>
    </source>
</evidence>
<proteinExistence type="predicted"/>
<keyword evidence="2" id="KW-1185">Reference proteome</keyword>